<dbReference type="Pfam" id="PF02801">
    <property type="entry name" value="Ketoacyl-synt_C"/>
    <property type="match status" value="1"/>
</dbReference>
<dbReference type="InterPro" id="IPR016039">
    <property type="entry name" value="Thiolase-like"/>
</dbReference>
<dbReference type="PROSITE" id="PS52004">
    <property type="entry name" value="KS3_2"/>
    <property type="match status" value="1"/>
</dbReference>
<dbReference type="SUPFAM" id="SSF53901">
    <property type="entry name" value="Thiolase-like"/>
    <property type="match status" value="2"/>
</dbReference>
<proteinExistence type="inferred from homology"/>
<dbReference type="PANTHER" id="PTHR11712">
    <property type="entry name" value="POLYKETIDE SYNTHASE-RELATED"/>
    <property type="match status" value="1"/>
</dbReference>
<name>A0A4R7US98_9PSEU</name>
<accession>A0A4R7US98</accession>
<dbReference type="Pfam" id="PF00109">
    <property type="entry name" value="ketoacyl-synt"/>
    <property type="match status" value="1"/>
</dbReference>
<feature type="domain" description="Ketosynthase family 3 (KS3)" evidence="5">
    <location>
        <begin position="2"/>
        <end position="404"/>
    </location>
</feature>
<protein>
    <submittedName>
        <fullName evidence="6">Act minimal PKS chain-length factor (CLF/KS beta)</fullName>
    </submittedName>
</protein>
<dbReference type="Proteomes" id="UP000294927">
    <property type="component" value="Unassembled WGS sequence"/>
</dbReference>
<comment type="similarity">
    <text evidence="1 4">Belongs to the thiolase-like superfamily. Beta-ketoacyl-ACP synthases family.</text>
</comment>
<dbReference type="GO" id="GO:0004315">
    <property type="term" value="F:3-oxoacyl-[acyl-carrier-protein] synthase activity"/>
    <property type="evidence" value="ECO:0007669"/>
    <property type="project" value="TreeGrafter"/>
</dbReference>
<dbReference type="InterPro" id="IPR014030">
    <property type="entry name" value="Ketoacyl_synth_N"/>
</dbReference>
<keyword evidence="2 4" id="KW-0808">Transferase</keyword>
<dbReference type="RefSeq" id="WP_133908936.1">
    <property type="nucleotide sequence ID" value="NZ_SOCP01000027.1"/>
</dbReference>
<dbReference type="EMBL" id="SOCP01000027">
    <property type="protein sequence ID" value="TDV38604.1"/>
    <property type="molecule type" value="Genomic_DNA"/>
</dbReference>
<dbReference type="InterPro" id="IPR020841">
    <property type="entry name" value="PKS_Beta-ketoAc_synthase_dom"/>
</dbReference>
<reference evidence="6 7" key="1">
    <citation type="submission" date="2019-03" db="EMBL/GenBank/DDBJ databases">
        <title>Genomic Encyclopedia of Archaeal and Bacterial Type Strains, Phase II (KMG-II): from individual species to whole genera.</title>
        <authorList>
            <person name="Goeker M."/>
        </authorList>
    </citation>
    <scope>NUCLEOTIDE SEQUENCE [LARGE SCALE GENOMIC DNA]</scope>
    <source>
        <strain evidence="6 7">DSM 45499</strain>
    </source>
</reference>
<keyword evidence="7" id="KW-1185">Reference proteome</keyword>
<dbReference type="PANTHER" id="PTHR11712:SF322">
    <property type="entry name" value="POLYKETIDE BETA-KETOACYL SYNTHASE 2-RELATED"/>
    <property type="match status" value="1"/>
</dbReference>
<evidence type="ECO:0000256" key="2">
    <source>
        <dbReference type="ARBA" id="ARBA00022679"/>
    </source>
</evidence>
<dbReference type="OrthoDB" id="416758at2"/>
<dbReference type="InterPro" id="IPR014031">
    <property type="entry name" value="Ketoacyl_synth_C"/>
</dbReference>
<evidence type="ECO:0000313" key="7">
    <source>
        <dbReference type="Proteomes" id="UP000294927"/>
    </source>
</evidence>
<gene>
    <name evidence="6" type="ORF">CLV71_12747</name>
</gene>
<comment type="caution">
    <text evidence="6">The sequence shown here is derived from an EMBL/GenBank/DDBJ whole genome shotgun (WGS) entry which is preliminary data.</text>
</comment>
<evidence type="ECO:0000256" key="1">
    <source>
        <dbReference type="ARBA" id="ARBA00008467"/>
    </source>
</evidence>
<evidence type="ECO:0000259" key="5">
    <source>
        <dbReference type="PROSITE" id="PS52004"/>
    </source>
</evidence>
<organism evidence="6 7">
    <name type="scientific">Actinophytocola oryzae</name>
    <dbReference type="NCBI Taxonomy" id="502181"/>
    <lineage>
        <taxon>Bacteria</taxon>
        <taxon>Bacillati</taxon>
        <taxon>Actinomycetota</taxon>
        <taxon>Actinomycetes</taxon>
        <taxon>Pseudonocardiales</taxon>
        <taxon>Pseudonocardiaceae</taxon>
    </lineage>
</organism>
<sequence length="406" mass="42077">MTTSVVVTGIGVVAPTGTTAAEFWAATLDRRHGIRGMADVVDARYPVALAGRVAGFDSRVGELPLRFLPQTDVSTRYALVAAAEALDDAAVDPTLRAEYRAGVVTANSSGGAAYIHDDFRRLWAQGPREVSVYGSIAWFYAVNTGQISILNGLRGAGGTVSAEQAGGLDALGDARRLVRAGTRLVVCGGVDSAFDSWGWLAHQTSGRASKANRPDRAFLPFDSAANGHVPGEGGAFLVLEDHREARDRGQAAYGEIAGYAATFDPRDGTGRPPGLRRAAELALDDAGLTARDVDAVFADAAGVPRFDAEEADVVRGMFGRNGVPVAVPKSGTGRLLSGGGPLDVVAALLTIRDQVLPPAVHTTDVPAEYGIDVVLGTPRPGRVDVALVLARGKGGFNSAVVVRGVG</sequence>
<evidence type="ECO:0000256" key="3">
    <source>
        <dbReference type="ARBA" id="ARBA00023315"/>
    </source>
</evidence>
<evidence type="ECO:0000256" key="4">
    <source>
        <dbReference type="RuleBase" id="RU003694"/>
    </source>
</evidence>
<dbReference type="InterPro" id="IPR000794">
    <property type="entry name" value="Beta-ketoacyl_synthase"/>
</dbReference>
<keyword evidence="3" id="KW-0012">Acyltransferase</keyword>
<dbReference type="GO" id="GO:0006633">
    <property type="term" value="P:fatty acid biosynthetic process"/>
    <property type="evidence" value="ECO:0007669"/>
    <property type="project" value="TreeGrafter"/>
</dbReference>
<evidence type="ECO:0000313" key="6">
    <source>
        <dbReference type="EMBL" id="TDV38604.1"/>
    </source>
</evidence>
<dbReference type="Gene3D" id="3.40.47.10">
    <property type="match status" value="2"/>
</dbReference>
<dbReference type="AlphaFoldDB" id="A0A4R7US98"/>